<proteinExistence type="predicted"/>
<name>A0A6N6N412_9BACT</name>
<sequence length="71" mass="8108">MKHRCHICGQEIMRDDFFMDYGQGKVCSSCLIATDEPDMMISGLFRQKNEIRTAPPEPEPFMVEQAVQNVG</sequence>
<keyword evidence="2" id="KW-1185">Reference proteome</keyword>
<dbReference type="EMBL" id="WAIE01000001">
    <property type="protein sequence ID" value="KAB1442784.1"/>
    <property type="molecule type" value="Genomic_DNA"/>
</dbReference>
<accession>A0A6N6N412</accession>
<evidence type="ECO:0000313" key="2">
    <source>
        <dbReference type="Proteomes" id="UP000438699"/>
    </source>
</evidence>
<comment type="caution">
    <text evidence="1">The sequence shown here is derived from an EMBL/GenBank/DDBJ whole genome shotgun (WGS) entry which is preliminary data.</text>
</comment>
<organism evidence="1 2">
    <name type="scientific">Pseudodesulfovibrio senegalensis</name>
    <dbReference type="NCBI Taxonomy" id="1721087"/>
    <lineage>
        <taxon>Bacteria</taxon>
        <taxon>Pseudomonadati</taxon>
        <taxon>Thermodesulfobacteriota</taxon>
        <taxon>Desulfovibrionia</taxon>
        <taxon>Desulfovibrionales</taxon>
        <taxon>Desulfovibrionaceae</taxon>
    </lineage>
</organism>
<dbReference type="AlphaFoldDB" id="A0A6N6N412"/>
<dbReference type="Proteomes" id="UP000438699">
    <property type="component" value="Unassembled WGS sequence"/>
</dbReference>
<reference evidence="1 2" key="1">
    <citation type="journal article" date="2017" name="Int. J. Syst. Evol. Microbiol.">
        <title>Desulfovibrio senegalensis sp. nov., a mesophilic sulfate reducer isolated from marine sediment.</title>
        <authorList>
            <person name="Thioye A."/>
            <person name="Gam Z.B.A."/>
            <person name="Mbengue M."/>
            <person name="Cayol J.L."/>
            <person name="Joseph-Bartoli M."/>
            <person name="Toure-Kane C."/>
            <person name="Labat M."/>
        </authorList>
    </citation>
    <scope>NUCLEOTIDE SEQUENCE [LARGE SCALE GENOMIC DNA]</scope>
    <source>
        <strain evidence="1 2">DSM 101509</strain>
    </source>
</reference>
<protein>
    <submittedName>
        <fullName evidence="1">Uncharacterized protein</fullName>
    </submittedName>
</protein>
<evidence type="ECO:0000313" key="1">
    <source>
        <dbReference type="EMBL" id="KAB1442784.1"/>
    </source>
</evidence>
<gene>
    <name evidence="1" type="ORF">F8A88_00470</name>
</gene>
<dbReference type="RefSeq" id="WP_151148975.1">
    <property type="nucleotide sequence ID" value="NZ_WAIE01000001.1"/>
</dbReference>
<dbReference type="OrthoDB" id="9904506at2"/>